<dbReference type="EMBL" id="LT670844">
    <property type="protein sequence ID" value="SHK19724.1"/>
    <property type="molecule type" value="Genomic_DNA"/>
</dbReference>
<sequence length="53" mass="5879">MNRVNAAAPAVHLRIFEVLNFFVCPTAELSLGNLVSQDQFGVPLHSIERIDPM</sequence>
<reference evidence="1 2" key="1">
    <citation type="submission" date="2016-11" db="EMBL/GenBank/DDBJ databases">
        <authorList>
            <person name="Jaros S."/>
            <person name="Januszkiewicz K."/>
            <person name="Wedrychowicz H."/>
        </authorList>
    </citation>
    <scope>NUCLEOTIDE SEQUENCE [LARGE SCALE GENOMIC DNA]</scope>
    <source>
        <strain evidence="1 2">GAS499</strain>
    </source>
</reference>
<accession>A0A1M6QHD2</accession>
<dbReference type="Proteomes" id="UP000189935">
    <property type="component" value="Chromosome I"/>
</dbReference>
<dbReference type="AlphaFoldDB" id="A0A1M6QHD2"/>
<gene>
    <name evidence="1" type="ORF">SAMN05444159_2676</name>
</gene>
<evidence type="ECO:0000313" key="2">
    <source>
        <dbReference type="Proteomes" id="UP000189935"/>
    </source>
</evidence>
<name>A0A1M6QHD2_9BRAD</name>
<evidence type="ECO:0000313" key="1">
    <source>
        <dbReference type="EMBL" id="SHK19724.1"/>
    </source>
</evidence>
<proteinExistence type="predicted"/>
<protein>
    <submittedName>
        <fullName evidence="1">Uncharacterized protein</fullName>
    </submittedName>
</protein>
<organism evidence="1 2">
    <name type="scientific">Bradyrhizobium lablabi</name>
    <dbReference type="NCBI Taxonomy" id="722472"/>
    <lineage>
        <taxon>Bacteria</taxon>
        <taxon>Pseudomonadati</taxon>
        <taxon>Pseudomonadota</taxon>
        <taxon>Alphaproteobacteria</taxon>
        <taxon>Hyphomicrobiales</taxon>
        <taxon>Nitrobacteraceae</taxon>
        <taxon>Bradyrhizobium</taxon>
    </lineage>
</organism>